<keyword evidence="4" id="KW-1185">Reference proteome</keyword>
<evidence type="ECO:0000313" key="4">
    <source>
        <dbReference type="Proteomes" id="UP001174694"/>
    </source>
</evidence>
<reference evidence="3" key="1">
    <citation type="submission" date="2022-07" db="EMBL/GenBank/DDBJ databases">
        <title>Fungi with potential for degradation of polypropylene.</title>
        <authorList>
            <person name="Gostincar C."/>
        </authorList>
    </citation>
    <scope>NUCLEOTIDE SEQUENCE</scope>
    <source>
        <strain evidence="3">EXF-13308</strain>
    </source>
</reference>
<comment type="caution">
    <text evidence="3">The sequence shown here is derived from an EMBL/GenBank/DDBJ whole genome shotgun (WGS) entry which is preliminary data.</text>
</comment>
<evidence type="ECO:0000313" key="3">
    <source>
        <dbReference type="EMBL" id="KAJ9130546.1"/>
    </source>
</evidence>
<evidence type="ECO:0000256" key="1">
    <source>
        <dbReference type="SAM" id="MobiDB-lite"/>
    </source>
</evidence>
<proteinExistence type="predicted"/>
<dbReference type="Proteomes" id="UP001174694">
    <property type="component" value="Unassembled WGS sequence"/>
</dbReference>
<dbReference type="AlphaFoldDB" id="A0AA38R8R3"/>
<evidence type="ECO:0000256" key="2">
    <source>
        <dbReference type="SAM" id="SignalP"/>
    </source>
</evidence>
<organism evidence="3 4">
    <name type="scientific">Pleurostoma richardsiae</name>
    <dbReference type="NCBI Taxonomy" id="41990"/>
    <lineage>
        <taxon>Eukaryota</taxon>
        <taxon>Fungi</taxon>
        <taxon>Dikarya</taxon>
        <taxon>Ascomycota</taxon>
        <taxon>Pezizomycotina</taxon>
        <taxon>Sordariomycetes</taxon>
        <taxon>Sordariomycetidae</taxon>
        <taxon>Calosphaeriales</taxon>
        <taxon>Pleurostomataceae</taxon>
        <taxon>Pleurostoma</taxon>
    </lineage>
</organism>
<feature type="compositionally biased region" description="Polar residues" evidence="1">
    <location>
        <begin position="168"/>
        <end position="178"/>
    </location>
</feature>
<feature type="signal peptide" evidence="2">
    <location>
        <begin position="1"/>
        <end position="19"/>
    </location>
</feature>
<feature type="region of interest" description="Disordered" evidence="1">
    <location>
        <begin position="158"/>
        <end position="203"/>
    </location>
</feature>
<gene>
    <name evidence="3" type="ORF">NKR23_g12138</name>
</gene>
<name>A0AA38R8R3_9PEZI</name>
<dbReference type="EMBL" id="JANBVO010000085">
    <property type="protein sequence ID" value="KAJ9130546.1"/>
    <property type="molecule type" value="Genomic_DNA"/>
</dbReference>
<feature type="compositionally biased region" description="Low complexity" evidence="1">
    <location>
        <begin position="158"/>
        <end position="167"/>
    </location>
</feature>
<keyword evidence="2" id="KW-0732">Signal</keyword>
<feature type="compositionally biased region" description="Low complexity" evidence="1">
    <location>
        <begin position="179"/>
        <end position="197"/>
    </location>
</feature>
<sequence length="245" mass="25307">MGHLMVILLVPLLALLAAGHDISPLVCMTEPTIKLVAGQSNVSALVENPFGRRCEAVLRFIDAAAEPITYGFDANPCLGVQVATFQIPLGVPNGYTYLIWQCGRQLPTCNQVLISGGEGDTALDSQQNGTVTCSTPSIWNETTLSTVVSTSGTASTATTTRAQAQDTHLSATLPTFQNSSTGDLTSRSTSTTTSASSLNTDDGFTQVSTASRTSSSIAFALTVLTITITVTTMVSGAPATPAGSP</sequence>
<protein>
    <submittedName>
        <fullName evidence="3">Uncharacterized protein</fullName>
    </submittedName>
</protein>
<accession>A0AA38R8R3</accession>
<feature type="chain" id="PRO_5041375848" evidence="2">
    <location>
        <begin position="20"/>
        <end position="245"/>
    </location>
</feature>